<dbReference type="GO" id="GO:0030151">
    <property type="term" value="F:molybdenum ion binding"/>
    <property type="evidence" value="ECO:0007669"/>
    <property type="project" value="InterPro"/>
</dbReference>
<dbReference type="Proteomes" id="UP000022835">
    <property type="component" value="Unassembled WGS sequence"/>
</dbReference>
<organism evidence="2 3">
    <name type="scientific">Mycolicibacterium aromaticivorans JS19b1 = JCM 16368</name>
    <dbReference type="NCBI Taxonomy" id="1440774"/>
    <lineage>
        <taxon>Bacteria</taxon>
        <taxon>Bacillati</taxon>
        <taxon>Actinomycetota</taxon>
        <taxon>Actinomycetes</taxon>
        <taxon>Mycobacteriales</taxon>
        <taxon>Mycobacteriaceae</taxon>
        <taxon>Mycolicibacterium</taxon>
    </lineage>
</organism>
<dbReference type="eggNOG" id="COG3217">
    <property type="taxonomic scope" value="Bacteria"/>
</dbReference>
<dbReference type="InterPro" id="IPR005302">
    <property type="entry name" value="MoCF_Sase_C"/>
</dbReference>
<dbReference type="RefSeq" id="WP_051660258.1">
    <property type="nucleotide sequence ID" value="NZ_JALN02000001.1"/>
</dbReference>
<name>A0A064CRP0_9MYCO</name>
<comment type="caution">
    <text evidence="2">The sequence shown here is derived from an EMBL/GenBank/DDBJ whole genome shotgun (WGS) entry which is preliminary data.</text>
</comment>
<gene>
    <name evidence="2" type="ORF">Y900_026035</name>
</gene>
<proteinExistence type="predicted"/>
<sequence>MIQAGRITSIWRYPVKSMQGEQVTEAEVGDLGVHADRTWAVRDVESDATTSAKRLPGLLWLTARYAQPPGPDAGPGHAPEVLIGFPDGTEVSSSDPAVHQTLSRYLDHEVELRPLPPIDRRSEYRAPMATKTDLRTIFGLDDDEPLPDLSMFPVRKLAEISRYATPVGSYVDAYPVHIITEQSLATLGSLAPDSDFDVRRFRPTLVVDSPSPAAHPEWEWCGGRLHAPHAELAPMIPTIRCVMPSHEQPELKRDKEVTRTIAAHTRRCFGVYGNVTRAGRIAEGDVLHLNPPNRTALSATAGGGAATVKRAVMRAVSAAMPSGKKG</sequence>
<dbReference type="GO" id="GO:0003824">
    <property type="term" value="F:catalytic activity"/>
    <property type="evidence" value="ECO:0007669"/>
    <property type="project" value="InterPro"/>
</dbReference>
<dbReference type="Pfam" id="PF03476">
    <property type="entry name" value="MOSC_N"/>
    <property type="match status" value="1"/>
</dbReference>
<accession>A0A064CRP0</accession>
<feature type="domain" description="MOSC" evidence="1">
    <location>
        <begin position="120"/>
        <end position="290"/>
    </location>
</feature>
<dbReference type="STRING" id="1440774.Y900_026035"/>
<dbReference type="Pfam" id="PF03473">
    <property type="entry name" value="MOSC"/>
    <property type="match status" value="1"/>
</dbReference>
<dbReference type="SUPFAM" id="SSF50800">
    <property type="entry name" value="PK beta-barrel domain-like"/>
    <property type="match status" value="1"/>
</dbReference>
<dbReference type="EMBL" id="JALN02000001">
    <property type="protein sequence ID" value="KDF02302.1"/>
    <property type="molecule type" value="Genomic_DNA"/>
</dbReference>
<protein>
    <submittedName>
        <fullName evidence="2">Sulfurase</fullName>
    </submittedName>
</protein>
<dbReference type="PROSITE" id="PS51340">
    <property type="entry name" value="MOSC"/>
    <property type="match status" value="1"/>
</dbReference>
<dbReference type="InterPro" id="IPR005303">
    <property type="entry name" value="MOCOS_middle"/>
</dbReference>
<dbReference type="InterPro" id="IPR011037">
    <property type="entry name" value="Pyrv_Knase-like_insert_dom_sf"/>
</dbReference>
<evidence type="ECO:0000259" key="1">
    <source>
        <dbReference type="PROSITE" id="PS51340"/>
    </source>
</evidence>
<dbReference type="GO" id="GO:0030170">
    <property type="term" value="F:pyridoxal phosphate binding"/>
    <property type="evidence" value="ECO:0007669"/>
    <property type="project" value="InterPro"/>
</dbReference>
<evidence type="ECO:0000313" key="3">
    <source>
        <dbReference type="Proteomes" id="UP000022835"/>
    </source>
</evidence>
<keyword evidence="3" id="KW-1185">Reference proteome</keyword>
<dbReference type="OrthoDB" id="9793178at2"/>
<evidence type="ECO:0000313" key="2">
    <source>
        <dbReference type="EMBL" id="KDF02302.1"/>
    </source>
</evidence>
<reference evidence="2" key="1">
    <citation type="submission" date="2014-05" db="EMBL/GenBank/DDBJ databases">
        <title>Genome sequence of Mycobacterium aromaticivorans strain JS19b1T (= DSM 45407T).</title>
        <authorList>
            <person name="Kwak Y."/>
            <person name="Park G.-S."/>
            <person name="Li Q.X."/>
            <person name="Lee S.-E."/>
            <person name="Shin J.-H."/>
        </authorList>
    </citation>
    <scope>NUCLEOTIDE SEQUENCE [LARGE SCALE GENOMIC DNA]</scope>
    <source>
        <strain evidence="2">JS19b1</strain>
    </source>
</reference>
<dbReference type="AlphaFoldDB" id="A0A064CRP0"/>